<evidence type="ECO:0000313" key="2">
    <source>
        <dbReference type="EMBL" id="KAF9955896.1"/>
    </source>
</evidence>
<dbReference type="PROSITE" id="PS50195">
    <property type="entry name" value="PX"/>
    <property type="match status" value="1"/>
</dbReference>
<dbReference type="InterPro" id="IPR036871">
    <property type="entry name" value="PX_dom_sf"/>
</dbReference>
<name>A0A9P6J051_MORAP</name>
<dbReference type="AlphaFoldDB" id="A0A9P6J051"/>
<dbReference type="GO" id="GO:0035091">
    <property type="term" value="F:phosphatidylinositol binding"/>
    <property type="evidence" value="ECO:0007669"/>
    <property type="project" value="InterPro"/>
</dbReference>
<feature type="non-terminal residue" evidence="2">
    <location>
        <position position="121"/>
    </location>
</feature>
<proteinExistence type="predicted"/>
<reference evidence="2" key="1">
    <citation type="journal article" date="2020" name="Fungal Divers.">
        <title>Resolving the Mortierellaceae phylogeny through synthesis of multi-gene phylogenetics and phylogenomics.</title>
        <authorList>
            <person name="Vandepol N."/>
            <person name="Liber J."/>
            <person name="Desiro A."/>
            <person name="Na H."/>
            <person name="Kennedy M."/>
            <person name="Barry K."/>
            <person name="Grigoriev I.V."/>
            <person name="Miller A.N."/>
            <person name="O'Donnell K."/>
            <person name="Stajich J.E."/>
            <person name="Bonito G."/>
        </authorList>
    </citation>
    <scope>NUCLEOTIDE SEQUENCE</scope>
    <source>
        <strain evidence="2">CK1249</strain>
    </source>
</reference>
<sequence length="121" mass="14002">MPTPCKSYSVYRRYEDVVQFAERLEAERPFFKVKHDASYVVRRLLHQSTKSKSNTAPSPWSPVNAFGTEADSMRRKRNLDIYLQELFKLGPAIGQCRLAAEFFGMWKTDFEADLLPALHSL</sequence>
<evidence type="ECO:0000259" key="1">
    <source>
        <dbReference type="PROSITE" id="PS50195"/>
    </source>
</evidence>
<dbReference type="SUPFAM" id="SSF64268">
    <property type="entry name" value="PX domain"/>
    <property type="match status" value="1"/>
</dbReference>
<dbReference type="OrthoDB" id="5593994at2759"/>
<organism evidence="2 3">
    <name type="scientific">Mortierella alpina</name>
    <name type="common">Oleaginous fungus</name>
    <name type="synonym">Mortierella renispora</name>
    <dbReference type="NCBI Taxonomy" id="64518"/>
    <lineage>
        <taxon>Eukaryota</taxon>
        <taxon>Fungi</taxon>
        <taxon>Fungi incertae sedis</taxon>
        <taxon>Mucoromycota</taxon>
        <taxon>Mortierellomycotina</taxon>
        <taxon>Mortierellomycetes</taxon>
        <taxon>Mortierellales</taxon>
        <taxon>Mortierellaceae</taxon>
        <taxon>Mortierella</taxon>
    </lineage>
</organism>
<dbReference type="Gene3D" id="3.30.1520.10">
    <property type="entry name" value="Phox-like domain"/>
    <property type="match status" value="1"/>
</dbReference>
<feature type="domain" description="PX" evidence="1">
    <location>
        <begin position="1"/>
        <end position="110"/>
    </location>
</feature>
<dbReference type="EMBL" id="JAAAHY010000877">
    <property type="protein sequence ID" value="KAF9955896.1"/>
    <property type="molecule type" value="Genomic_DNA"/>
</dbReference>
<comment type="caution">
    <text evidence="2">The sequence shown here is derived from an EMBL/GenBank/DDBJ whole genome shotgun (WGS) entry which is preliminary data.</text>
</comment>
<dbReference type="Proteomes" id="UP000738359">
    <property type="component" value="Unassembled WGS sequence"/>
</dbReference>
<evidence type="ECO:0000313" key="3">
    <source>
        <dbReference type="Proteomes" id="UP000738359"/>
    </source>
</evidence>
<dbReference type="InterPro" id="IPR001683">
    <property type="entry name" value="PX_dom"/>
</dbReference>
<accession>A0A9P6J051</accession>
<protein>
    <recommendedName>
        <fullName evidence="1">PX domain-containing protein</fullName>
    </recommendedName>
</protein>
<keyword evidence="3" id="KW-1185">Reference proteome</keyword>
<gene>
    <name evidence="2" type="ORF">BGZ70_010081</name>
</gene>
<dbReference type="Pfam" id="PF00787">
    <property type="entry name" value="PX"/>
    <property type="match status" value="1"/>
</dbReference>